<dbReference type="Pfam" id="PF00168">
    <property type="entry name" value="C2"/>
    <property type="match status" value="1"/>
</dbReference>
<dbReference type="SUPFAM" id="SSF49562">
    <property type="entry name" value="C2 domain (Calcium/lipid-binding domain, CaLB)"/>
    <property type="match status" value="1"/>
</dbReference>
<dbReference type="CDD" id="cd00030">
    <property type="entry name" value="C2"/>
    <property type="match status" value="1"/>
</dbReference>
<dbReference type="PROSITE" id="PS50004">
    <property type="entry name" value="C2"/>
    <property type="match status" value="1"/>
</dbReference>
<dbReference type="PANTHER" id="PTHR47974:SF27">
    <property type="entry name" value="RECEPTOR-LIKE SERINE_THREONINE-PROTEIN KINASE"/>
    <property type="match status" value="1"/>
</dbReference>
<dbReference type="GO" id="GO:0004672">
    <property type="term" value="F:protein kinase activity"/>
    <property type="evidence" value="ECO:0007669"/>
    <property type="project" value="InterPro"/>
</dbReference>
<dbReference type="FunFam" id="1.10.510.10:FF:000537">
    <property type="entry name" value="Putative receptor-like protein kinase"/>
    <property type="match status" value="1"/>
</dbReference>
<dbReference type="GO" id="GO:0016020">
    <property type="term" value="C:membrane"/>
    <property type="evidence" value="ECO:0007669"/>
    <property type="project" value="UniProtKB-SubCell"/>
</dbReference>
<accession>A0A7J7P629</accession>
<dbReference type="PROSITE" id="PS50011">
    <property type="entry name" value="PROTEIN_KINASE_DOM"/>
    <property type="match status" value="1"/>
</dbReference>
<organism evidence="9 10">
    <name type="scientific">Kingdonia uniflora</name>
    <dbReference type="NCBI Taxonomy" id="39325"/>
    <lineage>
        <taxon>Eukaryota</taxon>
        <taxon>Viridiplantae</taxon>
        <taxon>Streptophyta</taxon>
        <taxon>Embryophyta</taxon>
        <taxon>Tracheophyta</taxon>
        <taxon>Spermatophyta</taxon>
        <taxon>Magnoliopsida</taxon>
        <taxon>Ranunculales</taxon>
        <taxon>Circaeasteraceae</taxon>
        <taxon>Kingdonia</taxon>
    </lineage>
</organism>
<sequence length="643" mass="70013">MASQNVRTRNNEHSYMRELARLPKEFSYEDLKAATNNFRLEESSVAVVQVQSSKASSRTDHCHVTEMGGAFFVIYDLLPNGSLDTWIFPGTGGASGRFLSWKLRYKVAIEVARALVYLHQDCCPHILHLDIKPENILLDEKLRAVLSDFGLSKLTNEDEDEVHTKMIRGTAGYMAPEWFMGNLISDKCDIYSYGKVLLDLFFGQRYVCLDQNGEDIYIKRGNSALEQRTFHAFMWDKLTQPNLAHLIDKRLMDDGKVDELEAKSLIHVALCCLDEDPKKRPVDMRQVLRMLEAGKQDETRVMVDRFAREFSIEKTEKAHESGTPSGSDLLHEGTRSGGDLLPERNPSSADCGHLLSEGTPSGGALLPEGTPSLADCGPLLSEATPSGGTSLPEGTLTLANCGASLPEGTQLAGCELLLPEGTPIPDCGTFPSEATPSDGASLPEGTPSLGDCGLLLSEATPSGGTSLPEGTLSLADSGGSLPEGTPSLAGCEPLLPEGTPIPDCGTFLSEATPFVDGVTLNPEEIPSDGGIIVVIIRCARDLNSPMRYSNAEYSFDGGRHSTEYCKTRNPNWNYERKFVLDTSIIGGKLHVQVFGHKWDFTGRLQLGSVTFSLLDLEKKAIKGWFRLNDEDGSPAGGSIYIKL</sequence>
<dbReference type="InterPro" id="IPR035892">
    <property type="entry name" value="C2_domain_sf"/>
</dbReference>
<dbReference type="Gene3D" id="1.10.510.10">
    <property type="entry name" value="Transferase(Phosphotransferase) domain 1"/>
    <property type="match status" value="1"/>
</dbReference>
<feature type="domain" description="Protein kinase" evidence="8">
    <location>
        <begin position="1"/>
        <end position="291"/>
    </location>
</feature>
<dbReference type="SUPFAM" id="SSF56112">
    <property type="entry name" value="Protein kinase-like (PK-like)"/>
    <property type="match status" value="1"/>
</dbReference>
<feature type="domain" description="C2" evidence="7">
    <location>
        <begin position="512"/>
        <end position="625"/>
    </location>
</feature>
<evidence type="ECO:0008006" key="11">
    <source>
        <dbReference type="Google" id="ProtNLM"/>
    </source>
</evidence>
<keyword evidence="5" id="KW-0472">Membrane</keyword>
<comment type="caution">
    <text evidence="9">The sequence shown here is derived from an EMBL/GenBank/DDBJ whole genome shotgun (WGS) entry which is preliminary data.</text>
</comment>
<name>A0A7J7P629_9MAGN</name>
<comment type="subcellular location">
    <subcellularLocation>
        <location evidence="1">Membrane</location>
        <topology evidence="1">Single-pass membrane protein</topology>
    </subcellularLocation>
</comment>
<evidence type="ECO:0000313" key="9">
    <source>
        <dbReference type="EMBL" id="KAF6174800.1"/>
    </source>
</evidence>
<feature type="non-terminal residue" evidence="9">
    <location>
        <position position="1"/>
    </location>
</feature>
<dbReference type="GO" id="GO:0005524">
    <property type="term" value="F:ATP binding"/>
    <property type="evidence" value="ECO:0007669"/>
    <property type="project" value="InterPro"/>
</dbReference>
<protein>
    <recommendedName>
        <fullName evidence="11">Protein kinase domain-containing protein</fullName>
    </recommendedName>
</protein>
<evidence type="ECO:0000256" key="6">
    <source>
        <dbReference type="SAM" id="MobiDB-lite"/>
    </source>
</evidence>
<dbReference type="InterPro" id="IPR008271">
    <property type="entry name" value="Ser/Thr_kinase_AS"/>
</dbReference>
<evidence type="ECO:0000256" key="2">
    <source>
        <dbReference type="ARBA" id="ARBA00022692"/>
    </source>
</evidence>
<dbReference type="PANTHER" id="PTHR47974">
    <property type="entry name" value="OS07G0415500 PROTEIN"/>
    <property type="match status" value="1"/>
</dbReference>
<proteinExistence type="predicted"/>
<feature type="region of interest" description="Disordered" evidence="6">
    <location>
        <begin position="314"/>
        <end position="392"/>
    </location>
</feature>
<dbReference type="AlphaFoldDB" id="A0A7J7P629"/>
<evidence type="ECO:0000259" key="8">
    <source>
        <dbReference type="PROSITE" id="PS50011"/>
    </source>
</evidence>
<reference evidence="9 10" key="1">
    <citation type="journal article" date="2020" name="IScience">
        <title>Genome Sequencing of the Endangered Kingdonia uniflora (Circaeasteraceae, Ranunculales) Reveals Potential Mechanisms of Evolutionary Specialization.</title>
        <authorList>
            <person name="Sun Y."/>
            <person name="Deng T."/>
            <person name="Zhang A."/>
            <person name="Moore M.J."/>
            <person name="Landis J.B."/>
            <person name="Lin N."/>
            <person name="Zhang H."/>
            <person name="Zhang X."/>
            <person name="Huang J."/>
            <person name="Zhang X."/>
            <person name="Sun H."/>
            <person name="Wang H."/>
        </authorList>
    </citation>
    <scope>NUCLEOTIDE SEQUENCE [LARGE SCALE GENOMIC DNA]</scope>
    <source>
        <strain evidence="9">TB1705</strain>
        <tissue evidence="9">Leaf</tissue>
    </source>
</reference>
<dbReference type="Gene3D" id="2.60.40.150">
    <property type="entry name" value="C2 domain"/>
    <property type="match status" value="1"/>
</dbReference>
<evidence type="ECO:0000256" key="4">
    <source>
        <dbReference type="ARBA" id="ARBA00022989"/>
    </source>
</evidence>
<dbReference type="EMBL" id="JACGCM010000239">
    <property type="protein sequence ID" value="KAF6174800.1"/>
    <property type="molecule type" value="Genomic_DNA"/>
</dbReference>
<evidence type="ECO:0000256" key="5">
    <source>
        <dbReference type="ARBA" id="ARBA00023136"/>
    </source>
</evidence>
<evidence type="ECO:0000313" key="10">
    <source>
        <dbReference type="Proteomes" id="UP000541444"/>
    </source>
</evidence>
<dbReference type="SMART" id="SM00220">
    <property type="entry name" value="S_TKc"/>
    <property type="match status" value="1"/>
</dbReference>
<dbReference type="InterPro" id="IPR000719">
    <property type="entry name" value="Prot_kinase_dom"/>
</dbReference>
<feature type="region of interest" description="Disordered" evidence="6">
    <location>
        <begin position="458"/>
        <end position="479"/>
    </location>
</feature>
<keyword evidence="3" id="KW-0732">Signal</keyword>
<evidence type="ECO:0000259" key="7">
    <source>
        <dbReference type="PROSITE" id="PS50004"/>
    </source>
</evidence>
<dbReference type="InterPro" id="IPR011009">
    <property type="entry name" value="Kinase-like_dom_sf"/>
</dbReference>
<dbReference type="Proteomes" id="UP000541444">
    <property type="component" value="Unassembled WGS sequence"/>
</dbReference>
<dbReference type="InterPro" id="IPR000008">
    <property type="entry name" value="C2_dom"/>
</dbReference>
<evidence type="ECO:0000256" key="1">
    <source>
        <dbReference type="ARBA" id="ARBA00004167"/>
    </source>
</evidence>
<gene>
    <name evidence="9" type="ORF">GIB67_031355</name>
</gene>
<dbReference type="Pfam" id="PF00069">
    <property type="entry name" value="Pkinase"/>
    <property type="match status" value="1"/>
</dbReference>
<evidence type="ECO:0000256" key="3">
    <source>
        <dbReference type="ARBA" id="ARBA00022729"/>
    </source>
</evidence>
<keyword evidence="2" id="KW-0812">Transmembrane</keyword>
<dbReference type="OrthoDB" id="647973at2759"/>
<keyword evidence="10" id="KW-1185">Reference proteome</keyword>
<dbReference type="PROSITE" id="PS00108">
    <property type="entry name" value="PROTEIN_KINASE_ST"/>
    <property type="match status" value="1"/>
</dbReference>
<keyword evidence="4" id="KW-1133">Transmembrane helix</keyword>